<dbReference type="OrthoDB" id="2213137at2759"/>
<name>A0A8H4RKH8_9HELO</name>
<dbReference type="GO" id="GO:0022857">
    <property type="term" value="F:transmembrane transporter activity"/>
    <property type="evidence" value="ECO:0007669"/>
    <property type="project" value="InterPro"/>
</dbReference>
<dbReference type="GO" id="GO:0016020">
    <property type="term" value="C:membrane"/>
    <property type="evidence" value="ECO:0007669"/>
    <property type="project" value="UniProtKB-SubCell"/>
</dbReference>
<dbReference type="PANTHER" id="PTHR11360">
    <property type="entry name" value="MONOCARBOXYLATE TRANSPORTER"/>
    <property type="match status" value="1"/>
</dbReference>
<evidence type="ECO:0000256" key="2">
    <source>
        <dbReference type="ARBA" id="ARBA00006727"/>
    </source>
</evidence>
<dbReference type="PANTHER" id="PTHR11360:SF315">
    <property type="entry name" value="TRANSPORTER MCH2-RELATED"/>
    <property type="match status" value="1"/>
</dbReference>
<evidence type="ECO:0008006" key="7">
    <source>
        <dbReference type="Google" id="ProtNLM"/>
    </source>
</evidence>
<protein>
    <recommendedName>
        <fullName evidence="7">Major facilitator superfamily (MFS) profile domain-containing protein</fullName>
    </recommendedName>
</protein>
<gene>
    <name evidence="5" type="ORF">G7Y89_g7236</name>
</gene>
<feature type="transmembrane region" description="Helical" evidence="4">
    <location>
        <begin position="206"/>
        <end position="226"/>
    </location>
</feature>
<feature type="region of interest" description="Disordered" evidence="3">
    <location>
        <begin position="1"/>
        <end position="20"/>
    </location>
</feature>
<dbReference type="InterPro" id="IPR036259">
    <property type="entry name" value="MFS_trans_sf"/>
</dbReference>
<feature type="transmembrane region" description="Helical" evidence="4">
    <location>
        <begin position="142"/>
        <end position="162"/>
    </location>
</feature>
<keyword evidence="4" id="KW-0812">Transmembrane</keyword>
<reference evidence="5 6" key="1">
    <citation type="submission" date="2020-03" db="EMBL/GenBank/DDBJ databases">
        <title>Draft Genome Sequence of Cudoniella acicularis.</title>
        <authorList>
            <person name="Buettner E."/>
            <person name="Kellner H."/>
        </authorList>
    </citation>
    <scope>NUCLEOTIDE SEQUENCE [LARGE SCALE GENOMIC DNA]</scope>
    <source>
        <strain evidence="5 6">DSM 108380</strain>
    </source>
</reference>
<feature type="transmembrane region" description="Helical" evidence="4">
    <location>
        <begin position="386"/>
        <end position="407"/>
    </location>
</feature>
<comment type="subcellular location">
    <subcellularLocation>
        <location evidence="1">Membrane</location>
        <topology evidence="1">Multi-pass membrane protein</topology>
    </subcellularLocation>
</comment>
<comment type="similarity">
    <text evidence="2">Belongs to the major facilitator superfamily. Monocarboxylate porter (TC 2.A.1.13) family.</text>
</comment>
<evidence type="ECO:0000256" key="4">
    <source>
        <dbReference type="SAM" id="Phobius"/>
    </source>
</evidence>
<feature type="transmembrane region" description="Helical" evidence="4">
    <location>
        <begin position="341"/>
        <end position="366"/>
    </location>
</feature>
<evidence type="ECO:0000313" key="6">
    <source>
        <dbReference type="Proteomes" id="UP000566819"/>
    </source>
</evidence>
<dbReference type="EMBL" id="JAAMPI010000498">
    <property type="protein sequence ID" value="KAF4630901.1"/>
    <property type="molecule type" value="Genomic_DNA"/>
</dbReference>
<feature type="transmembrane region" description="Helical" evidence="4">
    <location>
        <begin position="88"/>
        <end position="110"/>
    </location>
</feature>
<feature type="transmembrane region" description="Helical" evidence="4">
    <location>
        <begin position="117"/>
        <end position="136"/>
    </location>
</feature>
<feature type="compositionally biased region" description="Polar residues" evidence="3">
    <location>
        <begin position="11"/>
        <end position="20"/>
    </location>
</feature>
<keyword evidence="4" id="KW-0472">Membrane</keyword>
<evidence type="ECO:0000313" key="5">
    <source>
        <dbReference type="EMBL" id="KAF4630901.1"/>
    </source>
</evidence>
<accession>A0A8H4RKH8</accession>
<feature type="transmembrane region" description="Helical" evidence="4">
    <location>
        <begin position="313"/>
        <end position="334"/>
    </location>
</feature>
<dbReference type="Pfam" id="PF07690">
    <property type="entry name" value="MFS_1"/>
    <property type="match status" value="1"/>
</dbReference>
<keyword evidence="6" id="KW-1185">Reference proteome</keyword>
<sequence>MAATRPEFSSRAPTQISDDSSEHVQLSRLTTWKTSEESDIQDGGYGWIVVGSIFLINAHSWGMTGSYAVFLAYYLSHDTYPGATSLDYAMIGGLSFSTAFLVAPLVNFCVKALGSKPTLCIGILFQAAGFIGASFATEIWHLFLSQGVSLGIGIGFMFDATAGIIPQWFTKGRAFANGLASGGSGTGGMIYSLATFAMVPRLGLAWTFRTLAIIQFVVCGVCTLLLKDRNREIGSSLASFDIKLLKRLEFILLLGWAFFSLLGYVTLLFSLPNWATTINLTASQGSIINAMANLAQAISRPLIGHFADKAGCLTISTFGTVLAGLTCLLFWPFVEDFTQAVIFALMSGAVTGTFFTLIAPVCARVVGLVELPAGLAVMQRSSGRVYLNVQVFAGAMFLAAAVCLFFVRRWKIAEVVRIEKEEGRLEEQVGNDSSMSSQDALTTESKPVSKWRRCVKRVAKFCAFEKV</sequence>
<organism evidence="5 6">
    <name type="scientific">Cudoniella acicularis</name>
    <dbReference type="NCBI Taxonomy" id="354080"/>
    <lineage>
        <taxon>Eukaryota</taxon>
        <taxon>Fungi</taxon>
        <taxon>Dikarya</taxon>
        <taxon>Ascomycota</taxon>
        <taxon>Pezizomycotina</taxon>
        <taxon>Leotiomycetes</taxon>
        <taxon>Helotiales</taxon>
        <taxon>Tricladiaceae</taxon>
        <taxon>Cudoniella</taxon>
    </lineage>
</organism>
<evidence type="ECO:0000256" key="1">
    <source>
        <dbReference type="ARBA" id="ARBA00004141"/>
    </source>
</evidence>
<dbReference type="AlphaFoldDB" id="A0A8H4RKH8"/>
<dbReference type="SUPFAM" id="SSF103473">
    <property type="entry name" value="MFS general substrate transporter"/>
    <property type="match status" value="1"/>
</dbReference>
<dbReference type="InterPro" id="IPR050327">
    <property type="entry name" value="Proton-linked_MCT"/>
</dbReference>
<feature type="transmembrane region" description="Helical" evidence="4">
    <location>
        <begin position="174"/>
        <end position="194"/>
    </location>
</feature>
<dbReference type="Proteomes" id="UP000566819">
    <property type="component" value="Unassembled WGS sequence"/>
</dbReference>
<feature type="transmembrane region" description="Helical" evidence="4">
    <location>
        <begin position="247"/>
        <end position="271"/>
    </location>
</feature>
<feature type="transmembrane region" description="Helical" evidence="4">
    <location>
        <begin position="45"/>
        <end position="76"/>
    </location>
</feature>
<keyword evidence="4" id="KW-1133">Transmembrane helix</keyword>
<comment type="caution">
    <text evidence="5">The sequence shown here is derived from an EMBL/GenBank/DDBJ whole genome shotgun (WGS) entry which is preliminary data.</text>
</comment>
<proteinExistence type="inferred from homology"/>
<dbReference type="InterPro" id="IPR011701">
    <property type="entry name" value="MFS"/>
</dbReference>
<dbReference type="Gene3D" id="1.20.1250.20">
    <property type="entry name" value="MFS general substrate transporter like domains"/>
    <property type="match status" value="2"/>
</dbReference>
<evidence type="ECO:0000256" key="3">
    <source>
        <dbReference type="SAM" id="MobiDB-lite"/>
    </source>
</evidence>